<organism evidence="3">
    <name type="scientific">Caldilineaceae bacterium SB0675_bin_29</name>
    <dbReference type="NCBI Taxonomy" id="2605266"/>
    <lineage>
        <taxon>Bacteria</taxon>
        <taxon>Bacillati</taxon>
        <taxon>Chloroflexota</taxon>
        <taxon>Caldilineae</taxon>
        <taxon>Caldilineales</taxon>
        <taxon>Caldilineaceae</taxon>
    </lineage>
</organism>
<feature type="transmembrane region" description="Helical" evidence="2">
    <location>
        <begin position="1242"/>
        <end position="1260"/>
    </location>
</feature>
<feature type="transmembrane region" description="Helical" evidence="2">
    <location>
        <begin position="1162"/>
        <end position="1183"/>
    </location>
</feature>
<feature type="transmembrane region" description="Helical" evidence="2">
    <location>
        <begin position="908"/>
        <end position="926"/>
    </location>
</feature>
<reference evidence="3" key="1">
    <citation type="submission" date="2019-09" db="EMBL/GenBank/DDBJ databases">
        <title>Characterisation of the sponge microbiome using genome-centric metagenomics.</title>
        <authorList>
            <person name="Engelberts J.P."/>
            <person name="Robbins S.J."/>
            <person name="De Goeij J.M."/>
            <person name="Aranda M."/>
            <person name="Bell S.C."/>
            <person name="Webster N.S."/>
        </authorList>
    </citation>
    <scope>NUCLEOTIDE SEQUENCE</scope>
    <source>
        <strain evidence="3">SB0675_bin_29</strain>
    </source>
</reference>
<sequence>MNRHQRSSTFPIVWSYCVLAALFFAPYLLGLSAFAAGDFTRHYLPYSFFQQKSLLLGQLPVWNPHVNSGHPFLADTESAVFYPISNALLLLTSFGSTVVGRLYWLQVEALVHIVLACSFTFLLVHRLTQSRMAGFAAGLVFGFCGYLTGYPPLQLGILRVAVWLPLILWLLLPERTGRLKWSRWLWASAVHAIAFYANHPQTFLFLTYAVGGWMLMLTVAQSRWRPPTENSFEGGKKTWQIERGRLVQYLGLVAAYAALLICLTAAQLWPALEFTALSVRSARPFHELSSGFPPQDIWQLFVPRVLSLYSPLYVGIAGLGLSAVAVSALLCNRLDVSRAHPIARPAAIFFAVTLCLSILISFGDLLPIYPLLYRFAPGWSLFRGQERVAYLVAFSLSVLCGYGMALLPSLTVRWRERFNWAFLACVGGAIALVFAIWHLPGRLEVSDGSFLFHAGKSLLLASVFLVICSRIRMLRTHFILLLFVIVVDLFASNFATILADGQEIRSELTRTEMAATLEASQSLNGASTFLPPRVYNERRLPEDSGMLAGWEDVWAASVLRLSAYNGFFVDFPPERMWKLTGVGTVLTWREELPVASRLVEEFPLGNETTRLHKLASIFPRMWWSQRVRRVEDLPALALLADPSFDPLQEVLVADSEADVLGEAWEEGVLQIGERGEATLEAVRVGPTRLEVQIDSSQPGILFVSENHLPGWEAEWRTESQSLQPVQLPIVRAHLAFLGIPVPAGSGTVDLAYRPASVRWGLTISAIGWIALAAALWGQISAGLRTIWNRARNWAGAMRHIDLLKPATDRSTETAGHENGMSCSRAWGVFSDVRLQRVVVLAATVVGFALRLYQVADQELVVGEAVHYWYSQLPIPTLIHLFNEGGSETFLASHWLNHYWLRLAGSSEFALRSVSAILGTLAIPIFYCLARGLRLPAFAALTATLLMAVSSYAVKASQGILLYPLSLTLSVSSAALAFRLISGSKNRSVFLAYVLCTAATFYTQVFAVLALLAQNLYVFYLFVRKDRSRSKSPLQGPNRFLLRRWAWAQFSTVVLCIPWILSARNGTFDFAGSDSANSVISMLWWRFAGYPIGDLVPGRVWLLNAGILGLFCIAAAMLGELLLARRRTHMEGKSGLGPGEYDETDGTAATDSSHHVPEQSPMIFILLMLVMAPLAFWGPLFRHWFMHGSLYAITLPPYLLLMATGLTRIGDWIESWLGRRWRAWTDDSSADGPTLLGRLPSGIVFAVSLVAILVAGNLFTWRNYHTDPEFSSSRGLRGLSSVLERWSAGLYLDEVHILQSFPDSTLFLYYYQGDVENSVLPRHDHDLEGAKEAVNALRDSNVLRIILPVSLNGDQEGPDLARQALAGSYHLAGQETFGSWQVELHSRPYPEAWLLVETGFVNGLILERVEVSPLWPPAGGRLVVHMEWRGDPSVLTGGEKIFLHLVDESGNLIAQWDPEFRMESADLSMAAAMPIPSEVPDGSLRLLAGLYDVSIEGAPRILTDSGEDSVQIAFFRFTDCDVCGR</sequence>
<feature type="transmembrane region" description="Helical" evidence="2">
    <location>
        <begin position="960"/>
        <end position="980"/>
    </location>
</feature>
<evidence type="ECO:0000256" key="1">
    <source>
        <dbReference type="SAM" id="MobiDB-lite"/>
    </source>
</evidence>
<keyword evidence="2" id="KW-0812">Transmembrane</keyword>
<feature type="transmembrane region" description="Helical" evidence="2">
    <location>
        <begin position="103"/>
        <end position="125"/>
    </location>
</feature>
<feature type="transmembrane region" description="Helical" evidence="2">
    <location>
        <begin position="478"/>
        <end position="499"/>
    </location>
</feature>
<keyword evidence="2" id="KW-1133">Transmembrane helix</keyword>
<protein>
    <submittedName>
        <fullName evidence="3">Uncharacterized protein</fullName>
    </submittedName>
</protein>
<feature type="transmembrane region" description="Helical" evidence="2">
    <location>
        <begin position="1000"/>
        <end position="1022"/>
    </location>
</feature>
<feature type="transmembrane region" description="Helical" evidence="2">
    <location>
        <begin position="346"/>
        <end position="368"/>
    </location>
</feature>
<feature type="transmembrane region" description="Helical" evidence="2">
    <location>
        <begin position="312"/>
        <end position="334"/>
    </location>
</feature>
<name>A0A6B1G376_9CHLR</name>
<feature type="region of interest" description="Disordered" evidence="1">
    <location>
        <begin position="1133"/>
        <end position="1153"/>
    </location>
</feature>
<feature type="transmembrane region" description="Helical" evidence="2">
    <location>
        <begin position="759"/>
        <end position="779"/>
    </location>
</feature>
<feature type="transmembrane region" description="Helical" evidence="2">
    <location>
        <begin position="132"/>
        <end position="149"/>
    </location>
</feature>
<evidence type="ECO:0000256" key="2">
    <source>
        <dbReference type="SAM" id="Phobius"/>
    </source>
</evidence>
<feature type="transmembrane region" description="Helical" evidence="2">
    <location>
        <begin position="1100"/>
        <end position="1122"/>
    </location>
</feature>
<feature type="transmembrane region" description="Helical" evidence="2">
    <location>
        <begin position="12"/>
        <end position="36"/>
    </location>
</feature>
<feature type="transmembrane region" description="Helical" evidence="2">
    <location>
        <begin position="419"/>
        <end position="438"/>
    </location>
</feature>
<dbReference type="PANTHER" id="PTHR38454:SF1">
    <property type="entry name" value="INTEGRAL MEMBRANE PROTEIN"/>
    <property type="match status" value="1"/>
</dbReference>
<evidence type="ECO:0000313" key="3">
    <source>
        <dbReference type="EMBL" id="MYH62857.1"/>
    </source>
</evidence>
<comment type="caution">
    <text evidence="3">The sequence shown here is derived from an EMBL/GenBank/DDBJ whole genome shotgun (WGS) entry which is preliminary data.</text>
</comment>
<gene>
    <name evidence="3" type="ORF">F4148_14255</name>
</gene>
<dbReference type="InterPro" id="IPR018580">
    <property type="entry name" value="Uncharacterised_YfhO"/>
</dbReference>
<feature type="transmembrane region" description="Helical" evidence="2">
    <location>
        <begin position="932"/>
        <end position="953"/>
    </location>
</feature>
<feature type="transmembrane region" description="Helical" evidence="2">
    <location>
        <begin position="246"/>
        <end position="269"/>
    </location>
</feature>
<feature type="transmembrane region" description="Helical" evidence="2">
    <location>
        <begin position="155"/>
        <end position="172"/>
    </location>
</feature>
<dbReference type="EMBL" id="VYDA01000504">
    <property type="protein sequence ID" value="MYH62857.1"/>
    <property type="molecule type" value="Genomic_DNA"/>
</dbReference>
<accession>A0A6B1G376</accession>
<feature type="transmembrane region" description="Helical" evidence="2">
    <location>
        <begin position="1043"/>
        <end position="1060"/>
    </location>
</feature>
<keyword evidence="2" id="KW-0472">Membrane</keyword>
<dbReference type="PANTHER" id="PTHR38454">
    <property type="entry name" value="INTEGRAL MEMBRANE PROTEIN-RELATED"/>
    <property type="match status" value="1"/>
</dbReference>
<proteinExistence type="predicted"/>
<feature type="transmembrane region" description="Helical" evidence="2">
    <location>
        <begin position="388"/>
        <end position="407"/>
    </location>
</feature>
<feature type="transmembrane region" description="Helical" evidence="2">
    <location>
        <begin position="450"/>
        <end position="471"/>
    </location>
</feature>